<accession>A0A834EW01</accession>
<evidence type="ECO:0000313" key="2">
    <source>
        <dbReference type="EMBL" id="KAF6131239.1"/>
    </source>
</evidence>
<evidence type="ECO:0000313" key="3">
    <source>
        <dbReference type="Proteomes" id="UP000664940"/>
    </source>
</evidence>
<feature type="compositionally biased region" description="Basic and acidic residues" evidence="1">
    <location>
        <begin position="107"/>
        <end position="125"/>
    </location>
</feature>
<dbReference type="AlphaFoldDB" id="A0A834EW01"/>
<name>A0A834EW01_9CHIR</name>
<proteinExistence type="predicted"/>
<gene>
    <name evidence="2" type="ORF">HJG60_008099</name>
</gene>
<protein>
    <submittedName>
        <fullName evidence="2">Uncharacterized protein</fullName>
    </submittedName>
</protein>
<feature type="region of interest" description="Disordered" evidence="1">
    <location>
        <begin position="1"/>
        <end position="130"/>
    </location>
</feature>
<feature type="compositionally biased region" description="Basic and acidic residues" evidence="1">
    <location>
        <begin position="10"/>
        <end position="20"/>
    </location>
</feature>
<evidence type="ECO:0000256" key="1">
    <source>
        <dbReference type="SAM" id="MobiDB-lite"/>
    </source>
</evidence>
<sequence>MRRRLGGRRTPKDPDAERLGARQGEQGTGSGGEPRGHGSDPRHRCTRPRPDRRPDWKGLPVPSASVGAGPPVRRESGVSRQGSTVPKAKPIRAEPGKSWKPGVGEGEGGRAGRPEGRDGLHDKPGRSGGVLIMHLTRCSDELET</sequence>
<organism evidence="2 3">
    <name type="scientific">Phyllostomus discolor</name>
    <name type="common">pale spear-nosed bat</name>
    <dbReference type="NCBI Taxonomy" id="89673"/>
    <lineage>
        <taxon>Eukaryota</taxon>
        <taxon>Metazoa</taxon>
        <taxon>Chordata</taxon>
        <taxon>Craniata</taxon>
        <taxon>Vertebrata</taxon>
        <taxon>Euteleostomi</taxon>
        <taxon>Mammalia</taxon>
        <taxon>Eutheria</taxon>
        <taxon>Laurasiatheria</taxon>
        <taxon>Chiroptera</taxon>
        <taxon>Yangochiroptera</taxon>
        <taxon>Phyllostomidae</taxon>
        <taxon>Phyllostominae</taxon>
        <taxon>Phyllostomus</taxon>
    </lineage>
</organism>
<comment type="caution">
    <text evidence="2">The sequence shown here is derived from an EMBL/GenBank/DDBJ whole genome shotgun (WGS) entry which is preliminary data.</text>
</comment>
<feature type="compositionally biased region" description="Basic and acidic residues" evidence="1">
    <location>
        <begin position="34"/>
        <end position="56"/>
    </location>
</feature>
<dbReference type="EMBL" id="JABVXQ010000001">
    <property type="protein sequence ID" value="KAF6131239.1"/>
    <property type="molecule type" value="Genomic_DNA"/>
</dbReference>
<dbReference type="Proteomes" id="UP000664940">
    <property type="component" value="Unassembled WGS sequence"/>
</dbReference>
<reference evidence="2 3" key="1">
    <citation type="journal article" date="2020" name="Nature">
        <title>Six reference-quality genomes reveal evolution of bat adaptations.</title>
        <authorList>
            <person name="Jebb D."/>
            <person name="Huang Z."/>
            <person name="Pippel M."/>
            <person name="Hughes G.M."/>
            <person name="Lavrichenko K."/>
            <person name="Devanna P."/>
            <person name="Winkler S."/>
            <person name="Jermiin L.S."/>
            <person name="Skirmuntt E.C."/>
            <person name="Katzourakis A."/>
            <person name="Burkitt-Gray L."/>
            <person name="Ray D.A."/>
            <person name="Sullivan K.A.M."/>
            <person name="Roscito J.G."/>
            <person name="Kirilenko B.M."/>
            <person name="Davalos L.M."/>
            <person name="Corthals A.P."/>
            <person name="Power M.L."/>
            <person name="Jones G."/>
            <person name="Ransome R.D."/>
            <person name="Dechmann D.K.N."/>
            <person name="Locatelli A.G."/>
            <person name="Puechmaille S.J."/>
            <person name="Fedrigo O."/>
            <person name="Jarvis E.D."/>
            <person name="Hiller M."/>
            <person name="Vernes S.C."/>
            <person name="Myers E.W."/>
            <person name="Teeling E.C."/>
        </authorList>
    </citation>
    <scope>NUCLEOTIDE SEQUENCE [LARGE SCALE GENOMIC DNA]</scope>
    <source>
        <strain evidence="2">Bat1K_MPI-CBG_1</strain>
    </source>
</reference>